<dbReference type="SUPFAM" id="SSF54427">
    <property type="entry name" value="NTF2-like"/>
    <property type="match status" value="1"/>
</dbReference>
<feature type="domain" description="Histidine kinase" evidence="5">
    <location>
        <begin position="1732"/>
        <end position="1970"/>
    </location>
</feature>
<evidence type="ECO:0000313" key="7">
    <source>
        <dbReference type="Proteomes" id="UP000473278"/>
    </source>
</evidence>
<dbReference type="Gene3D" id="1.10.287.130">
    <property type="match status" value="1"/>
</dbReference>
<evidence type="ECO:0000256" key="1">
    <source>
        <dbReference type="ARBA" id="ARBA00000085"/>
    </source>
</evidence>
<dbReference type="SMART" id="SM00388">
    <property type="entry name" value="HisKA"/>
    <property type="match status" value="1"/>
</dbReference>
<keyword evidence="7" id="KW-1185">Reference proteome</keyword>
<protein>
    <recommendedName>
        <fullName evidence="2">histidine kinase</fullName>
        <ecNumber evidence="2">2.7.13.3</ecNumber>
    </recommendedName>
</protein>
<accession>A0A6M1T2U4</accession>
<dbReference type="SMART" id="SM00387">
    <property type="entry name" value="HATPase_c"/>
    <property type="match status" value="1"/>
</dbReference>
<dbReference type="SUPFAM" id="SSF47384">
    <property type="entry name" value="Homodimeric domain of signal transducing histidine kinase"/>
    <property type="match status" value="1"/>
</dbReference>
<dbReference type="GO" id="GO:0000155">
    <property type="term" value="F:phosphorelay sensor kinase activity"/>
    <property type="evidence" value="ECO:0007669"/>
    <property type="project" value="InterPro"/>
</dbReference>
<evidence type="ECO:0000256" key="3">
    <source>
        <dbReference type="ARBA" id="ARBA00022553"/>
    </source>
</evidence>
<dbReference type="InterPro" id="IPR032710">
    <property type="entry name" value="NTF2-like_dom_sf"/>
</dbReference>
<dbReference type="Gene3D" id="3.30.565.10">
    <property type="entry name" value="Histidine kinase-like ATPase, C-terminal domain"/>
    <property type="match status" value="1"/>
</dbReference>
<gene>
    <name evidence="6" type="ORF">G3570_14395</name>
</gene>
<dbReference type="Proteomes" id="UP000473278">
    <property type="component" value="Unassembled WGS sequence"/>
</dbReference>
<evidence type="ECO:0000256" key="2">
    <source>
        <dbReference type="ARBA" id="ARBA00012438"/>
    </source>
</evidence>
<dbReference type="InterPro" id="IPR005467">
    <property type="entry name" value="His_kinase_dom"/>
</dbReference>
<keyword evidence="3" id="KW-0597">Phosphoprotein</keyword>
<proteinExistence type="predicted"/>
<comment type="catalytic activity">
    <reaction evidence="1">
        <text>ATP + protein L-histidine = ADP + protein N-phospho-L-histidine.</text>
        <dbReference type="EC" id="2.7.13.3"/>
    </reaction>
</comment>
<dbReference type="InterPro" id="IPR004358">
    <property type="entry name" value="Sig_transdc_His_kin-like_C"/>
</dbReference>
<name>A0A6M1T2U4_9BACT</name>
<dbReference type="SUPFAM" id="SSF55874">
    <property type="entry name" value="ATPase domain of HSP90 chaperone/DNA topoisomerase II/histidine kinase"/>
    <property type="match status" value="1"/>
</dbReference>
<evidence type="ECO:0000313" key="6">
    <source>
        <dbReference type="EMBL" id="NGP77834.1"/>
    </source>
</evidence>
<sequence>MKLTQQQLEEARSVYDIFWNSYQGGDLDAFSATLDDKFEMIGTSETERCHTKAGGIAFFKQQMEELIGNVEMRNRQVSTAEIDGLVQIIELCDIYTLAENNWSFYSKFRSSTLLRETPEGWKIASQHGSFPDIRVQEGETLAIDKIHRENLELRDAVKRRTAELENKTRELEIEAAIERVRVESMAMQHPDDLNRVNRELLNQLNNLQVEGLTGVSIWLIDKDGMVTAWDLSSPGNMGDPNSATVRYNPNKYDLLGEPWRMIQESGDDYFVLDYPVEKLEKAIDEWKKVDPSVAAGFREALANGKLTHQWNPIARHPHGILSIDLISPPSADTREIVIKMAGAFSLAYRRFLDLQKAEAQAREAQIIASMERVRAAAMAMHNSSELSSVLSTLFEQFDILGINPSHAVLTLINKEKNTLTFRTTGKNGYRVFAEQEVDLNVVDDWVDTAEKWKKSTPNAVNVNEYPPEILPDVWEVYGDIISTIPKNAVPEIKDFPEGLFITEGYCKFGYIGFAHHREPTDEKKDIVRRIAAEFGTLYQRFLDLQKAEAQTREAEIQLALERVRARTMAMQKSDELGDVIALISELMESLQIPVHDGVALITFNEDSKDLNEWMANEGFETATNFHLPYFDHPVISNLWKAREQGQKELIQRYSAEENQSFLNHIFQHTDFRHTPEPVKEYCIAAETYATTIAFQKNTAIFINDYSGVSLTDAEMSILHRFAKEFDQTYTRFLDLLKAEAQAREAQIETALERVRSRSMGMQTSAELQNVVKVIFNQLAQFNINAEHAGIVVDYKPKKDWSFWVAETQDLPAKVTVPYLDSIWDRQFTKAKKTGTGFFTTQLNFEEKNSFYKTMLPHIEGLTEKATEFYFNCPGLAISTAIEKDIGLYIENFTGTPYNEEENAILKRFAKVFQQTYTRFLDLQRAEAQAREAQIETALERVRSRSMAMHHTSELQQVIHTVHEELLGLGIGNNGGSFIALNQEIDQEIRCWGAGGTADTSDEVLIPAYDKPFYNNLLNRLKGEPGFFTEEFNNEQKKEFFKFLFEHEPWSQLSEKEKKEVLSAPGGYTRSCCVGKLVSIFIINHFGKRFSDEENEILKRFTKVFEQTYIRFLDLQKAEKQTREAQIETALEKVRSRSLAMHKSEELIEVVSVLFEKFKDLQIPFTAVGIATRIEGSRDLNAYVCGDNADGLVITNYRLPYFDNPIPIDFYNALEKQLDYFVGCYSKEEKDSFYEYVIEHTAEFRHLPKDILNMIFESPTYTISTVAVKNAVFNINDFEGKELAEQNIDIIKRFARVFDQAYTRFLDLQKAEEQAREAQIETALERVRSRTMAMQHSDELIETSELMFDQIKNLGIELWSCGFSLWFEDDSYFIGYNTGPDGKMGDPLKIPLNEDVFFKTIRQSKRRGDDFLVFESEGESLAQTYSYMDTLPVVGEFMRAIVDAGAELPRYQVTHCGFFSHGHLMFISLNHNPEAVDIFKRFTNVFKQTYTRFLDLQKAEKQAREAQIEAALERARAQSMMMQHSDEINSISNAFHEQLILLGIPSEFSYVWLPDEANQTHQFWASWFEEDDGEASLQSKQVTYPLDKSEPYTAACFEAWANPEEVLQEFIPPPDIAGFFDVWKELLSGAEKLKAQYFPDGIYYSEAYMRYGCFGINIRRKLSEEEKSILKRFSKEFERAYTRFLDLQKAEKQALLIREERDRLEIALNKLHATQDQLIQQEKLASLGQLTAGIAHEIKNPLNFVNNFSDVSIELIEEAREEVKEMLTADSQQLSSILDDIESNLRKIYEHGSRADGIVKSMLQHSRGGDGKMEPTGLNALVKEYANLAFHGMRAGNNPINVDVHLQLDENVCEIPLVAEDFSRVILNLCNNGFDAMREKVRVNGEKYNPKLTVRTRKMETGTVIQIEDNGTGIPESAKDKILQPFFTTKKGTQGTGLGLSITNDIVKAHGGNLDVHSQPGKTVFTIKLTT</sequence>
<dbReference type="PANTHER" id="PTHR43065">
    <property type="entry name" value="SENSOR HISTIDINE KINASE"/>
    <property type="match status" value="1"/>
</dbReference>
<comment type="caution">
    <text evidence="6">The sequence shown here is derived from an EMBL/GenBank/DDBJ whole genome shotgun (WGS) entry which is preliminary data.</text>
</comment>
<dbReference type="Pfam" id="PF02518">
    <property type="entry name" value="HATPase_c"/>
    <property type="match status" value="1"/>
</dbReference>
<evidence type="ECO:0000256" key="4">
    <source>
        <dbReference type="SAM" id="Coils"/>
    </source>
</evidence>
<organism evidence="6 7">
    <name type="scientific">Halalkalibaculum roseum</name>
    <dbReference type="NCBI Taxonomy" id="2709311"/>
    <lineage>
        <taxon>Bacteria</taxon>
        <taxon>Pseudomonadati</taxon>
        <taxon>Balneolota</taxon>
        <taxon>Balneolia</taxon>
        <taxon>Balneolales</taxon>
        <taxon>Balneolaceae</taxon>
        <taxon>Halalkalibaculum</taxon>
    </lineage>
</organism>
<dbReference type="PRINTS" id="PR00344">
    <property type="entry name" value="BCTRLSENSOR"/>
</dbReference>
<dbReference type="EC" id="2.7.13.3" evidence="2"/>
<dbReference type="InterPro" id="IPR036097">
    <property type="entry name" value="HisK_dim/P_sf"/>
</dbReference>
<dbReference type="Gene3D" id="3.10.450.50">
    <property type="match status" value="1"/>
</dbReference>
<feature type="coiled-coil region" evidence="4">
    <location>
        <begin position="1686"/>
        <end position="1720"/>
    </location>
</feature>
<dbReference type="CDD" id="cd00075">
    <property type="entry name" value="HATPase"/>
    <property type="match status" value="1"/>
</dbReference>
<dbReference type="InterPro" id="IPR037401">
    <property type="entry name" value="SnoaL-like"/>
</dbReference>
<evidence type="ECO:0000259" key="5">
    <source>
        <dbReference type="PROSITE" id="PS50109"/>
    </source>
</evidence>
<reference evidence="6 7" key="1">
    <citation type="submission" date="2020-02" db="EMBL/GenBank/DDBJ databases">
        <title>Balneolaceae bacterium YR4-1, complete genome.</title>
        <authorList>
            <person name="Li Y."/>
            <person name="Wu S."/>
        </authorList>
    </citation>
    <scope>NUCLEOTIDE SEQUENCE [LARGE SCALE GENOMIC DNA]</scope>
    <source>
        <strain evidence="6 7">YR4-1</strain>
    </source>
</reference>
<dbReference type="PANTHER" id="PTHR43065:SF42">
    <property type="entry name" value="TWO-COMPONENT SENSOR PPRA"/>
    <property type="match status" value="1"/>
</dbReference>
<dbReference type="CDD" id="cd00082">
    <property type="entry name" value="HisKA"/>
    <property type="match status" value="1"/>
</dbReference>
<dbReference type="EMBL" id="JAALLT010000004">
    <property type="protein sequence ID" value="NGP77834.1"/>
    <property type="molecule type" value="Genomic_DNA"/>
</dbReference>
<dbReference type="RefSeq" id="WP_165143531.1">
    <property type="nucleotide sequence ID" value="NZ_JAALLT010000004.1"/>
</dbReference>
<keyword evidence="4" id="KW-0175">Coiled coil</keyword>
<dbReference type="Pfam" id="PF13474">
    <property type="entry name" value="SnoaL_3"/>
    <property type="match status" value="1"/>
</dbReference>
<dbReference type="InterPro" id="IPR003661">
    <property type="entry name" value="HisK_dim/P_dom"/>
</dbReference>
<dbReference type="Pfam" id="PF00512">
    <property type="entry name" value="HisKA"/>
    <property type="match status" value="1"/>
</dbReference>
<dbReference type="InterPro" id="IPR003594">
    <property type="entry name" value="HATPase_dom"/>
</dbReference>
<dbReference type="PROSITE" id="PS50109">
    <property type="entry name" value="HIS_KIN"/>
    <property type="match status" value="1"/>
</dbReference>
<dbReference type="InterPro" id="IPR036890">
    <property type="entry name" value="HATPase_C_sf"/>
</dbReference>